<dbReference type="SUPFAM" id="SSF52540">
    <property type="entry name" value="P-loop containing nucleoside triphosphate hydrolases"/>
    <property type="match status" value="1"/>
</dbReference>
<accession>B7VN14</accession>
<reference evidence="2 3" key="1">
    <citation type="submission" date="2009-02" db="EMBL/GenBank/DDBJ databases">
        <title>Vibrio splendidus str. LGP32 complete genome.</title>
        <authorList>
            <person name="Mazel D."/>
            <person name="Le Roux F."/>
        </authorList>
    </citation>
    <scope>NUCLEOTIDE SEQUENCE [LARGE SCALE GENOMIC DNA]</scope>
    <source>
        <strain evidence="2 3">LGP32</strain>
    </source>
</reference>
<dbReference type="InterPro" id="IPR022205">
    <property type="entry name" value="DUF3732"/>
</dbReference>
<keyword evidence="1" id="KW-0175">Coiled coil</keyword>
<dbReference type="STRING" id="575788.VS_1225"/>
<dbReference type="InterPro" id="IPR027417">
    <property type="entry name" value="P-loop_NTPase"/>
</dbReference>
<dbReference type="HOGENOM" id="CLU_028585_0_0_6"/>
<gene>
    <name evidence="2" type="ordered locus">VS_1225</name>
</gene>
<protein>
    <recommendedName>
        <fullName evidence="4">DUF3732 domain-containing protein</fullName>
    </recommendedName>
</protein>
<evidence type="ECO:0000256" key="1">
    <source>
        <dbReference type="SAM" id="Coils"/>
    </source>
</evidence>
<organism evidence="2 3">
    <name type="scientific">Vibrio atlanticus (strain LGP32)</name>
    <name type="common">Vibrio splendidus (strain Mel32)</name>
    <dbReference type="NCBI Taxonomy" id="575788"/>
    <lineage>
        <taxon>Bacteria</taxon>
        <taxon>Pseudomonadati</taxon>
        <taxon>Pseudomonadota</taxon>
        <taxon>Gammaproteobacteria</taxon>
        <taxon>Vibrionales</taxon>
        <taxon>Vibrionaceae</taxon>
        <taxon>Vibrio</taxon>
    </lineage>
</organism>
<dbReference type="EMBL" id="FM954972">
    <property type="protein sequence ID" value="CAV18351.1"/>
    <property type="molecule type" value="Genomic_DNA"/>
</dbReference>
<dbReference type="Pfam" id="PF12532">
    <property type="entry name" value="DUF3732"/>
    <property type="match status" value="1"/>
</dbReference>
<evidence type="ECO:0008006" key="4">
    <source>
        <dbReference type="Google" id="ProtNLM"/>
    </source>
</evidence>
<dbReference type="AlphaFoldDB" id="B7VN14"/>
<dbReference type="Proteomes" id="UP000009100">
    <property type="component" value="Chromosome 1"/>
</dbReference>
<evidence type="ECO:0000313" key="3">
    <source>
        <dbReference type="Proteomes" id="UP000009100"/>
    </source>
</evidence>
<dbReference type="KEGG" id="vsp:VS_1225"/>
<name>B7VN14_VIBA3</name>
<evidence type="ECO:0000313" key="2">
    <source>
        <dbReference type="EMBL" id="CAV18351.1"/>
    </source>
</evidence>
<proteinExistence type="predicted"/>
<feature type="coiled-coil region" evidence="1">
    <location>
        <begin position="196"/>
        <end position="223"/>
    </location>
</feature>
<dbReference type="PATRIC" id="fig|575788.5.peg.2544"/>
<dbReference type="eggNOG" id="COG0419">
    <property type="taxonomic scope" value="Bacteria"/>
</dbReference>
<sequence>MQIKYISVYSHDGKRNDVKLETGKLNILTGGSGRGKSQLVDIISYCLGSRECTVAKGIITKSVSWYSMVLEFNDCSVFIARKAPLLGFSSSTTCDLKMNVNEPLAYEDLDESTNITGLLKYLTKKIGISEYTTDVPKENSRPNITISIKHAKAFIFQRQTEIASDNVLFHRQHDGPVKQAIKDVLPYFMGASNESRLNDIEKLRELKRKRAKLLKEIKEQDQIKGQGLSKGRMLLIEAIATGLVEDDIYVSDKELVEILKKLADVLPDSPKTEVFSLDPLIKLELDRDQIRDEKVEINTQLQSILEYERNINSIDHEYGEQRARLESINLFSRLNSGDVKFYDCLEHIRNIIEKNASILNFELSGIEKAKPSLSGAIKELKEKDDLLSIKLKETRSAIFSIKSKRNKDNKLRNLEQRQSKVIGRISLYLESVTWGSDTSPLTKKIEKLEPFITELELKLDPSRINRILESQLSCLSEDMTKWARELRLEHSKYPIRLDPKVLTVAADTPNGRTELYRMGSGANWVGYHLVTLVALAKWFIEHGRPVPNFIFFDQPTQVYFPSDPTGDGSLSSIKKDEDRIKVERMFKWLAKIAKELSPKLQIIVTDHADIYEDWFQDCTVTPKWRGEEHALIPYSWIPEGYDSEE</sequence>